<organism evidence="1 2">
    <name type="scientific">Oceanobacter antarcticus</name>
    <dbReference type="NCBI Taxonomy" id="3133425"/>
    <lineage>
        <taxon>Bacteria</taxon>
        <taxon>Pseudomonadati</taxon>
        <taxon>Pseudomonadota</taxon>
        <taxon>Gammaproteobacteria</taxon>
        <taxon>Oceanospirillales</taxon>
        <taxon>Oceanospirillaceae</taxon>
        <taxon>Oceanobacter</taxon>
    </lineage>
</organism>
<gene>
    <name evidence="1" type="ORF">WG929_01065</name>
</gene>
<name>A0ABW8NDG0_9GAMM</name>
<dbReference type="Proteomes" id="UP001620597">
    <property type="component" value="Unassembled WGS sequence"/>
</dbReference>
<evidence type="ECO:0000313" key="2">
    <source>
        <dbReference type="Proteomes" id="UP001620597"/>
    </source>
</evidence>
<dbReference type="RefSeq" id="WP_416204525.1">
    <property type="nucleotide sequence ID" value="NZ_JBBKTX010000001.1"/>
</dbReference>
<reference evidence="1 2" key="1">
    <citation type="submission" date="2024-03" db="EMBL/GenBank/DDBJ databases">
        <title>High-quality draft genome sequence of Oceanobacter sp. wDCs-4.</title>
        <authorList>
            <person name="Dong C."/>
        </authorList>
    </citation>
    <scope>NUCLEOTIDE SEQUENCE [LARGE SCALE GENOMIC DNA]</scope>
    <source>
        <strain evidence="2">wDCs-4</strain>
    </source>
</reference>
<keyword evidence="2" id="KW-1185">Reference proteome</keyword>
<comment type="caution">
    <text evidence="1">The sequence shown here is derived from an EMBL/GenBank/DDBJ whole genome shotgun (WGS) entry which is preliminary data.</text>
</comment>
<sequence>MSLEGTAHHHEANWIKEGDEGVPQYQNLLDEHYGDALAGLRGYAKLYVGDFDKNGQSDILVWRKLYDSNMQNNPVKGFHKLKDSFYHYERSTAAGSTGEYLPQETDPGTIRSWLAEKNLTWQQGYPSKSECEGEEGQLIPEMHDPLLNDPDVLH</sequence>
<accession>A0ABW8NDG0</accession>
<evidence type="ECO:0000313" key="1">
    <source>
        <dbReference type="EMBL" id="MFK4750987.1"/>
    </source>
</evidence>
<protein>
    <submittedName>
        <fullName evidence="1">Uncharacterized protein</fullName>
    </submittedName>
</protein>
<dbReference type="EMBL" id="JBBKTX010000001">
    <property type="protein sequence ID" value="MFK4750987.1"/>
    <property type="molecule type" value="Genomic_DNA"/>
</dbReference>
<proteinExistence type="predicted"/>